<gene>
    <name evidence="9" type="ORF">HGMM_F50B04C08</name>
</gene>
<evidence type="ECO:0000256" key="2">
    <source>
        <dbReference type="ARBA" id="ARBA00009045"/>
    </source>
</evidence>
<reference evidence="9" key="1">
    <citation type="journal article" date="2005" name="Environ. Microbiol.">
        <title>Genetic and functional properties of uncultivated thermophilic crenarchaeotes from a subsurface gold mine as revealed by analysis of genome fragments.</title>
        <authorList>
            <person name="Nunoura T."/>
            <person name="Hirayama H."/>
            <person name="Takami H."/>
            <person name="Oida H."/>
            <person name="Nishi S."/>
            <person name="Shimamura S."/>
            <person name="Suzuki Y."/>
            <person name="Inagaki F."/>
            <person name="Takai K."/>
            <person name="Nealson K.H."/>
            <person name="Horikoshi K."/>
        </authorList>
    </citation>
    <scope>NUCLEOTIDE SEQUENCE</scope>
</reference>
<comment type="subcellular location">
    <subcellularLocation>
        <location evidence="1">Membrane</location>
        <topology evidence="1">Multi-pass membrane protein</topology>
    </subcellularLocation>
</comment>
<dbReference type="PANTHER" id="PTHR43731">
    <property type="entry name" value="RHOMBOID PROTEASE"/>
    <property type="match status" value="1"/>
</dbReference>
<evidence type="ECO:0000313" key="9">
    <source>
        <dbReference type="EMBL" id="BAL57282.1"/>
    </source>
</evidence>
<dbReference type="SUPFAM" id="SSF144091">
    <property type="entry name" value="Rhomboid-like"/>
    <property type="match status" value="1"/>
</dbReference>
<keyword evidence="4" id="KW-0378">Hydrolase</keyword>
<organism evidence="9">
    <name type="scientific">uncultured Bacteroidota bacterium</name>
    <dbReference type="NCBI Taxonomy" id="152509"/>
    <lineage>
        <taxon>Bacteria</taxon>
        <taxon>Pseudomonadati</taxon>
        <taxon>Bacteroidota</taxon>
        <taxon>environmental samples</taxon>
    </lineage>
</organism>
<evidence type="ECO:0000256" key="5">
    <source>
        <dbReference type="ARBA" id="ARBA00022989"/>
    </source>
</evidence>
<evidence type="ECO:0000256" key="4">
    <source>
        <dbReference type="ARBA" id="ARBA00022801"/>
    </source>
</evidence>
<dbReference type="InterPro" id="IPR050925">
    <property type="entry name" value="Rhomboid_protease_S54"/>
</dbReference>
<dbReference type="EMBL" id="AP011772">
    <property type="protein sequence ID" value="BAL57282.1"/>
    <property type="molecule type" value="Genomic_DNA"/>
</dbReference>
<dbReference type="GO" id="GO:0004252">
    <property type="term" value="F:serine-type endopeptidase activity"/>
    <property type="evidence" value="ECO:0007669"/>
    <property type="project" value="InterPro"/>
</dbReference>
<evidence type="ECO:0000256" key="1">
    <source>
        <dbReference type="ARBA" id="ARBA00004141"/>
    </source>
</evidence>
<dbReference type="Pfam" id="PF01694">
    <property type="entry name" value="Rhomboid"/>
    <property type="match status" value="1"/>
</dbReference>
<keyword evidence="3 7" id="KW-0812">Transmembrane</keyword>
<protein>
    <submittedName>
        <fullName evidence="9">Hypothetical conserved protein</fullName>
    </submittedName>
</protein>
<feature type="transmembrane region" description="Helical" evidence="7">
    <location>
        <begin position="79"/>
        <end position="99"/>
    </location>
</feature>
<name>H5SM96_9BACT</name>
<comment type="similarity">
    <text evidence="2">Belongs to the peptidase S54 family.</text>
</comment>
<proteinExistence type="inferred from homology"/>
<dbReference type="AlphaFoldDB" id="H5SM96"/>
<feature type="transmembrane region" description="Helical" evidence="7">
    <location>
        <begin position="105"/>
        <end position="123"/>
    </location>
</feature>
<sequence length="183" mass="20614">MTLLVLFACVGASLWAWGSHPQSVWLRWGLIPYRLRHYAEWYRVLTATLFHADFMHLLLNAVVFYSFGSTLERQYGRGLYALLLLAGALGSALADYWRYKDNPQHVSIGLSGVVNAVLFAFILHYPKAQLLVFGLLPLPAWLFALLYLAYSLYAAHQGRDYVNHWAHLGGAAAGIVFAYLLPL</sequence>
<dbReference type="InterPro" id="IPR022764">
    <property type="entry name" value="Peptidase_S54_rhomboid_dom"/>
</dbReference>
<evidence type="ECO:0000256" key="6">
    <source>
        <dbReference type="ARBA" id="ARBA00023136"/>
    </source>
</evidence>
<feature type="transmembrane region" description="Helical" evidence="7">
    <location>
        <begin position="42"/>
        <end position="67"/>
    </location>
</feature>
<evidence type="ECO:0000256" key="7">
    <source>
        <dbReference type="SAM" id="Phobius"/>
    </source>
</evidence>
<accession>H5SM96</accession>
<feature type="transmembrane region" description="Helical" evidence="7">
    <location>
        <begin position="162"/>
        <end position="181"/>
    </location>
</feature>
<feature type="domain" description="Peptidase S54 rhomboid" evidence="8">
    <location>
        <begin position="39"/>
        <end position="181"/>
    </location>
</feature>
<evidence type="ECO:0000259" key="8">
    <source>
        <dbReference type="Pfam" id="PF01694"/>
    </source>
</evidence>
<keyword evidence="6 7" id="KW-0472">Membrane</keyword>
<dbReference type="GO" id="GO:0016020">
    <property type="term" value="C:membrane"/>
    <property type="evidence" value="ECO:0007669"/>
    <property type="project" value="UniProtKB-SubCell"/>
</dbReference>
<keyword evidence="5 7" id="KW-1133">Transmembrane helix</keyword>
<reference evidence="9" key="2">
    <citation type="journal article" date="2012" name="PLoS ONE">
        <title>A Deeply Branching Thermophilic Bacterium with an Ancient Acetyl-CoA Pathway Dominates a Subsurface Ecosystem.</title>
        <authorList>
            <person name="Takami H."/>
            <person name="Noguchi H."/>
            <person name="Takaki Y."/>
            <person name="Uchiyama I."/>
            <person name="Toyoda A."/>
            <person name="Nishi S."/>
            <person name="Chee G.-J."/>
            <person name="Arai W."/>
            <person name="Nunoura T."/>
            <person name="Itoh T."/>
            <person name="Hattori M."/>
            <person name="Takai K."/>
        </authorList>
    </citation>
    <scope>NUCLEOTIDE SEQUENCE</scope>
</reference>
<evidence type="ECO:0000256" key="3">
    <source>
        <dbReference type="ARBA" id="ARBA00022692"/>
    </source>
</evidence>
<feature type="transmembrane region" description="Helical" evidence="7">
    <location>
        <begin position="130"/>
        <end position="150"/>
    </location>
</feature>
<dbReference type="PANTHER" id="PTHR43731:SF14">
    <property type="entry name" value="PRESENILIN-ASSOCIATED RHOMBOID-LIKE PROTEIN, MITOCHONDRIAL"/>
    <property type="match status" value="1"/>
</dbReference>
<dbReference type="InterPro" id="IPR035952">
    <property type="entry name" value="Rhomboid-like_sf"/>
</dbReference>
<dbReference type="Gene3D" id="1.20.1540.10">
    <property type="entry name" value="Rhomboid-like"/>
    <property type="match status" value="1"/>
</dbReference>